<organism evidence="6 7">
    <name type="scientific">Nocardioides salarius</name>
    <dbReference type="NCBI Taxonomy" id="374513"/>
    <lineage>
        <taxon>Bacteria</taxon>
        <taxon>Bacillati</taxon>
        <taxon>Actinomycetota</taxon>
        <taxon>Actinomycetes</taxon>
        <taxon>Propionibacteriales</taxon>
        <taxon>Nocardioidaceae</taxon>
        <taxon>Nocardioides</taxon>
    </lineage>
</organism>
<dbReference type="PANTHER" id="PTHR30055">
    <property type="entry name" value="HTH-TYPE TRANSCRIPTIONAL REGULATOR RUTR"/>
    <property type="match status" value="1"/>
</dbReference>
<dbReference type="PROSITE" id="PS50977">
    <property type="entry name" value="HTH_TETR_2"/>
    <property type="match status" value="1"/>
</dbReference>
<evidence type="ECO:0000313" key="7">
    <source>
        <dbReference type="Proteomes" id="UP000732378"/>
    </source>
</evidence>
<keyword evidence="7" id="KW-1185">Reference proteome</keyword>
<keyword evidence="2 4" id="KW-0238">DNA-binding</keyword>
<dbReference type="Gene3D" id="1.10.357.10">
    <property type="entry name" value="Tetracycline Repressor, domain 2"/>
    <property type="match status" value="1"/>
</dbReference>
<sequence>MSESATTSPVVPPTKQALTRARIHRCAMQLTQGRGLDGWTMEDLAGAAEVSRRTLFNYFSSKVDAVLGAVGSPIRRRDEVAADAFATFVAGGPSGYLVDDLAVLARPILAGEDFDQQTVALRRSVLTCSNRLMEAVHEHFEQTADDIVALILQREGDGFGEDRAHLMVRLLVAVFDSSMRAYLAAEDPTETDLVDLFVDHLRVAGELLGRTSRPA</sequence>
<dbReference type="RefSeq" id="WP_193670521.1">
    <property type="nucleotide sequence ID" value="NZ_JACDTV010000015.1"/>
</dbReference>
<protein>
    <submittedName>
        <fullName evidence="6">AcrR family transcriptional regulator</fullName>
    </submittedName>
</protein>
<keyword evidence="3" id="KW-0804">Transcription</keyword>
<evidence type="ECO:0000256" key="3">
    <source>
        <dbReference type="ARBA" id="ARBA00023163"/>
    </source>
</evidence>
<evidence type="ECO:0000259" key="5">
    <source>
        <dbReference type="PROSITE" id="PS50977"/>
    </source>
</evidence>
<dbReference type="SUPFAM" id="SSF46689">
    <property type="entry name" value="Homeodomain-like"/>
    <property type="match status" value="1"/>
</dbReference>
<evidence type="ECO:0000256" key="4">
    <source>
        <dbReference type="PROSITE-ProRule" id="PRU00335"/>
    </source>
</evidence>
<dbReference type="EMBL" id="JAFBBZ010000001">
    <property type="protein sequence ID" value="MBM7508191.1"/>
    <property type="molecule type" value="Genomic_DNA"/>
</dbReference>
<dbReference type="Pfam" id="PF00440">
    <property type="entry name" value="TetR_N"/>
    <property type="match status" value="1"/>
</dbReference>
<keyword evidence="1" id="KW-0805">Transcription regulation</keyword>
<accession>A0ABS2MAI3</accession>
<evidence type="ECO:0000256" key="2">
    <source>
        <dbReference type="ARBA" id="ARBA00023125"/>
    </source>
</evidence>
<dbReference type="Proteomes" id="UP000732378">
    <property type="component" value="Unassembled WGS sequence"/>
</dbReference>
<dbReference type="PANTHER" id="PTHR30055:SF234">
    <property type="entry name" value="HTH-TYPE TRANSCRIPTIONAL REGULATOR BETI"/>
    <property type="match status" value="1"/>
</dbReference>
<feature type="domain" description="HTH tetR-type" evidence="5">
    <location>
        <begin position="17"/>
        <end position="77"/>
    </location>
</feature>
<gene>
    <name evidence="6" type="ORF">JOE61_002005</name>
</gene>
<feature type="DNA-binding region" description="H-T-H motif" evidence="4">
    <location>
        <begin position="40"/>
        <end position="59"/>
    </location>
</feature>
<name>A0ABS2MAI3_9ACTN</name>
<reference evidence="6 7" key="1">
    <citation type="submission" date="2021-01" db="EMBL/GenBank/DDBJ databases">
        <title>Sequencing the genomes of 1000 actinobacteria strains.</title>
        <authorList>
            <person name="Klenk H.-P."/>
        </authorList>
    </citation>
    <scope>NUCLEOTIDE SEQUENCE [LARGE SCALE GENOMIC DNA]</scope>
    <source>
        <strain evidence="6 7">DSM 18239</strain>
    </source>
</reference>
<dbReference type="InterPro" id="IPR001647">
    <property type="entry name" value="HTH_TetR"/>
</dbReference>
<evidence type="ECO:0000313" key="6">
    <source>
        <dbReference type="EMBL" id="MBM7508191.1"/>
    </source>
</evidence>
<evidence type="ECO:0000256" key="1">
    <source>
        <dbReference type="ARBA" id="ARBA00023015"/>
    </source>
</evidence>
<proteinExistence type="predicted"/>
<dbReference type="InterPro" id="IPR050109">
    <property type="entry name" value="HTH-type_TetR-like_transc_reg"/>
</dbReference>
<comment type="caution">
    <text evidence="6">The sequence shown here is derived from an EMBL/GenBank/DDBJ whole genome shotgun (WGS) entry which is preliminary data.</text>
</comment>
<dbReference type="InterPro" id="IPR009057">
    <property type="entry name" value="Homeodomain-like_sf"/>
</dbReference>